<keyword evidence="3" id="KW-0804">Transcription</keyword>
<dbReference type="RefSeq" id="WP_244527707.1">
    <property type="nucleotide sequence ID" value="NZ_FQXD01000007.1"/>
</dbReference>
<dbReference type="Pfam" id="PF00392">
    <property type="entry name" value="GntR"/>
    <property type="match status" value="1"/>
</dbReference>
<accession>A0A1M5T250</accession>
<proteinExistence type="predicted"/>
<name>A0A1M5T250_9BACI</name>
<dbReference type="InterPro" id="IPR000524">
    <property type="entry name" value="Tscrpt_reg_HTH_GntR"/>
</dbReference>
<dbReference type="GO" id="GO:0003677">
    <property type="term" value="F:DNA binding"/>
    <property type="evidence" value="ECO:0007669"/>
    <property type="project" value="UniProtKB-KW"/>
</dbReference>
<organism evidence="5 6">
    <name type="scientific">Virgibacillus chiguensis</name>
    <dbReference type="NCBI Taxonomy" id="411959"/>
    <lineage>
        <taxon>Bacteria</taxon>
        <taxon>Bacillati</taxon>
        <taxon>Bacillota</taxon>
        <taxon>Bacilli</taxon>
        <taxon>Bacillales</taxon>
        <taxon>Bacillaceae</taxon>
        <taxon>Virgibacillus</taxon>
    </lineage>
</organism>
<dbReference type="GO" id="GO:0003700">
    <property type="term" value="F:DNA-binding transcription factor activity"/>
    <property type="evidence" value="ECO:0007669"/>
    <property type="project" value="InterPro"/>
</dbReference>
<evidence type="ECO:0000256" key="1">
    <source>
        <dbReference type="ARBA" id="ARBA00023015"/>
    </source>
</evidence>
<gene>
    <name evidence="5" type="ORF">SAMN05421807_10787</name>
</gene>
<dbReference type="SUPFAM" id="SSF64288">
    <property type="entry name" value="Chorismate lyase-like"/>
    <property type="match status" value="1"/>
</dbReference>
<dbReference type="FunFam" id="1.10.10.10:FF:000079">
    <property type="entry name" value="GntR family transcriptional regulator"/>
    <property type="match status" value="1"/>
</dbReference>
<reference evidence="6" key="1">
    <citation type="submission" date="2016-11" db="EMBL/GenBank/DDBJ databases">
        <authorList>
            <person name="Varghese N."/>
            <person name="Submissions S."/>
        </authorList>
    </citation>
    <scope>NUCLEOTIDE SEQUENCE [LARGE SCALE GENOMIC DNA]</scope>
    <source>
        <strain evidence="6">CGMCC 1.6496</strain>
    </source>
</reference>
<dbReference type="InterPro" id="IPR036388">
    <property type="entry name" value="WH-like_DNA-bd_sf"/>
</dbReference>
<dbReference type="InterPro" id="IPR050679">
    <property type="entry name" value="Bact_HTH_transcr_reg"/>
</dbReference>
<dbReference type="GO" id="GO:0045892">
    <property type="term" value="P:negative regulation of DNA-templated transcription"/>
    <property type="evidence" value="ECO:0007669"/>
    <property type="project" value="TreeGrafter"/>
</dbReference>
<keyword evidence="2" id="KW-0238">DNA-binding</keyword>
<dbReference type="CDD" id="cd07377">
    <property type="entry name" value="WHTH_GntR"/>
    <property type="match status" value="1"/>
</dbReference>
<protein>
    <submittedName>
        <fullName evidence="5">GntR family transcriptional regulator</fullName>
    </submittedName>
</protein>
<evidence type="ECO:0000313" key="6">
    <source>
        <dbReference type="Proteomes" id="UP000184079"/>
    </source>
</evidence>
<dbReference type="Proteomes" id="UP000184079">
    <property type="component" value="Unassembled WGS sequence"/>
</dbReference>
<dbReference type="PANTHER" id="PTHR44846:SF17">
    <property type="entry name" value="GNTR-FAMILY TRANSCRIPTIONAL REGULATOR"/>
    <property type="match status" value="1"/>
</dbReference>
<dbReference type="SMART" id="SM00866">
    <property type="entry name" value="UTRA"/>
    <property type="match status" value="1"/>
</dbReference>
<dbReference type="SMART" id="SM00345">
    <property type="entry name" value="HTH_GNTR"/>
    <property type="match status" value="1"/>
</dbReference>
<dbReference type="InterPro" id="IPR028978">
    <property type="entry name" value="Chorismate_lyase_/UTRA_dom_sf"/>
</dbReference>
<dbReference type="AlphaFoldDB" id="A0A1M5T250"/>
<dbReference type="Gene3D" id="3.40.1410.10">
    <property type="entry name" value="Chorismate lyase-like"/>
    <property type="match status" value="1"/>
</dbReference>
<evidence type="ECO:0000256" key="2">
    <source>
        <dbReference type="ARBA" id="ARBA00023125"/>
    </source>
</evidence>
<dbReference type="InterPro" id="IPR036390">
    <property type="entry name" value="WH_DNA-bd_sf"/>
</dbReference>
<dbReference type="Pfam" id="PF07702">
    <property type="entry name" value="UTRA"/>
    <property type="match status" value="1"/>
</dbReference>
<dbReference type="PRINTS" id="PR00035">
    <property type="entry name" value="HTHGNTR"/>
</dbReference>
<keyword evidence="6" id="KW-1185">Reference proteome</keyword>
<dbReference type="PANTHER" id="PTHR44846">
    <property type="entry name" value="MANNOSYL-D-GLYCERATE TRANSPORT/METABOLISM SYSTEM REPRESSOR MNGR-RELATED"/>
    <property type="match status" value="1"/>
</dbReference>
<keyword evidence="1" id="KW-0805">Transcription regulation</keyword>
<dbReference type="PROSITE" id="PS50949">
    <property type="entry name" value="HTH_GNTR"/>
    <property type="match status" value="1"/>
</dbReference>
<evidence type="ECO:0000259" key="4">
    <source>
        <dbReference type="PROSITE" id="PS50949"/>
    </source>
</evidence>
<evidence type="ECO:0000256" key="3">
    <source>
        <dbReference type="ARBA" id="ARBA00023163"/>
    </source>
</evidence>
<dbReference type="Gene3D" id="1.10.10.10">
    <property type="entry name" value="Winged helix-like DNA-binding domain superfamily/Winged helix DNA-binding domain"/>
    <property type="match status" value="1"/>
</dbReference>
<dbReference type="EMBL" id="FQXD01000007">
    <property type="protein sequence ID" value="SHH44748.1"/>
    <property type="molecule type" value="Genomic_DNA"/>
</dbReference>
<sequence>MASNAIPLYVQIADRLRDNIKMGKWKEGNKIPTEVELCKIYDVSRITIRKAIDELVKEDLLHRQRAKGTFVTDFVEPSDNFTVVKSFTEEMRELGEKARTMDVKLEITDADKKLAMYLNMNIGDKVMILKRIRGDSKQAFVYSVSYFKKHENFSLDPNDYYDSFYSYLHQHGIQVKDNSEVVEAVLPNYEVRTALSINKHEPVLKRTRFTSCKPQNFYEYTINYYIGKSYKYYLDFN</sequence>
<feature type="domain" description="HTH gntR-type" evidence="4">
    <location>
        <begin position="6"/>
        <end position="74"/>
    </location>
</feature>
<dbReference type="SUPFAM" id="SSF46785">
    <property type="entry name" value="Winged helix' DNA-binding domain"/>
    <property type="match status" value="1"/>
</dbReference>
<dbReference type="InterPro" id="IPR011663">
    <property type="entry name" value="UTRA"/>
</dbReference>
<evidence type="ECO:0000313" key="5">
    <source>
        <dbReference type="EMBL" id="SHH44748.1"/>
    </source>
</evidence>